<dbReference type="InterPro" id="IPR007569">
    <property type="entry name" value="DUF559"/>
</dbReference>
<name>A0ABS9TL56_9PSEU</name>
<gene>
    <name evidence="2" type="ORF">MMF94_26565</name>
</gene>
<dbReference type="GO" id="GO:0004519">
    <property type="term" value="F:endonuclease activity"/>
    <property type="evidence" value="ECO:0007669"/>
    <property type="project" value="UniProtKB-KW"/>
</dbReference>
<evidence type="ECO:0000259" key="1">
    <source>
        <dbReference type="Pfam" id="PF04480"/>
    </source>
</evidence>
<feature type="domain" description="DUF559" evidence="1">
    <location>
        <begin position="230"/>
        <end position="294"/>
    </location>
</feature>
<accession>A0ABS9TL56</accession>
<dbReference type="EMBL" id="JAKXMK010000024">
    <property type="protein sequence ID" value="MCH6169276.1"/>
    <property type="molecule type" value="Genomic_DNA"/>
</dbReference>
<dbReference type="SUPFAM" id="SSF52980">
    <property type="entry name" value="Restriction endonuclease-like"/>
    <property type="match status" value="1"/>
</dbReference>
<keyword evidence="2" id="KW-0378">Hydrolase</keyword>
<sequence>MSSVPSPGSHTPWWPTVFRWSVAVRAGLVTKAELRGRRYVRVFPDVYAAASTHPSDPLLRARAAFLLTGGRGVVSGYSAAEMLGASCGPQGAPVELTVPGSGARSHPGLLLHRDQLARDEVQRCAGVLVTTPLRTAYDLARWQDPVEAVVAVDTLANRGRFAPEEVLRLAARYPRARGRTGLPRAVGLSDARAGSPMESRLRLVLVLRGLPAPEVQYPVLDDRRRRAVWLDMAYPEHRIGIEYEGADHGSRDGVLRDVSRYTALVDRGWRMYRFSKYEVYGEPDEIAAKIRRALDRA</sequence>
<keyword evidence="2" id="KW-0540">Nuclease</keyword>
<dbReference type="Pfam" id="PF04480">
    <property type="entry name" value="DUF559"/>
    <property type="match status" value="1"/>
</dbReference>
<organism evidence="2 3">
    <name type="scientific">Pseudonocardia alaniniphila</name>
    <dbReference type="NCBI Taxonomy" id="75291"/>
    <lineage>
        <taxon>Bacteria</taxon>
        <taxon>Bacillati</taxon>
        <taxon>Actinomycetota</taxon>
        <taxon>Actinomycetes</taxon>
        <taxon>Pseudonocardiales</taxon>
        <taxon>Pseudonocardiaceae</taxon>
        <taxon>Pseudonocardia</taxon>
    </lineage>
</organism>
<proteinExistence type="predicted"/>
<protein>
    <submittedName>
        <fullName evidence="2">Endonuclease domain-containing protein</fullName>
    </submittedName>
</protein>
<dbReference type="RefSeq" id="WP_241039920.1">
    <property type="nucleotide sequence ID" value="NZ_BAAAJF010000021.1"/>
</dbReference>
<comment type="caution">
    <text evidence="2">The sequence shown here is derived from an EMBL/GenBank/DDBJ whole genome shotgun (WGS) entry which is preliminary data.</text>
</comment>
<keyword evidence="3" id="KW-1185">Reference proteome</keyword>
<reference evidence="2 3" key="1">
    <citation type="submission" date="2022-03" db="EMBL/GenBank/DDBJ databases">
        <title>Pseudonocardia alaer sp. nov., a novel actinomycete isolated from reed forest soil.</title>
        <authorList>
            <person name="Wang L."/>
        </authorList>
    </citation>
    <scope>NUCLEOTIDE SEQUENCE [LARGE SCALE GENOMIC DNA]</scope>
    <source>
        <strain evidence="2 3">Y-16303</strain>
    </source>
</reference>
<evidence type="ECO:0000313" key="3">
    <source>
        <dbReference type="Proteomes" id="UP001299970"/>
    </source>
</evidence>
<dbReference type="Gene3D" id="3.40.960.10">
    <property type="entry name" value="VSR Endonuclease"/>
    <property type="match status" value="1"/>
</dbReference>
<dbReference type="InterPro" id="IPR011335">
    <property type="entry name" value="Restrct_endonuc-II-like"/>
</dbReference>
<evidence type="ECO:0000313" key="2">
    <source>
        <dbReference type="EMBL" id="MCH6169276.1"/>
    </source>
</evidence>
<keyword evidence="2" id="KW-0255">Endonuclease</keyword>
<dbReference type="Proteomes" id="UP001299970">
    <property type="component" value="Unassembled WGS sequence"/>
</dbReference>